<evidence type="ECO:0000313" key="4">
    <source>
        <dbReference type="Proteomes" id="UP000594121"/>
    </source>
</evidence>
<dbReference type="Proteomes" id="UP000594121">
    <property type="component" value="Chromosome"/>
</dbReference>
<organism evidence="3 4">
    <name type="scientific">Infirmifilum lucidum</name>
    <dbReference type="NCBI Taxonomy" id="2776706"/>
    <lineage>
        <taxon>Archaea</taxon>
        <taxon>Thermoproteota</taxon>
        <taxon>Thermoprotei</taxon>
        <taxon>Thermofilales</taxon>
        <taxon>Thermofilaceae</taxon>
        <taxon>Infirmifilum</taxon>
    </lineage>
</organism>
<feature type="transmembrane region" description="Helical" evidence="2">
    <location>
        <begin position="84"/>
        <end position="101"/>
    </location>
</feature>
<accession>A0A7L9FFY7</accession>
<gene>
    <name evidence="3" type="ORF">IG193_08260</name>
</gene>
<dbReference type="GeneID" id="59149882"/>
<feature type="region of interest" description="Disordered" evidence="1">
    <location>
        <begin position="228"/>
        <end position="284"/>
    </location>
</feature>
<dbReference type="KEGG" id="thel:IG193_08260"/>
<feature type="compositionally biased region" description="Basic and acidic residues" evidence="1">
    <location>
        <begin position="255"/>
        <end position="264"/>
    </location>
</feature>
<name>A0A7L9FFY7_9CREN</name>
<sequence>MTTALARPTRLSMLQRYLFPLMVLLSVNVKALEVHSWLAPLVVYGLYSLLRLEVGWSERFFTFTLYACTLALYLTGFSTMEGSIFLSLLVVAPVMLVAIEVERAFTEYVLSEAGVRIRSIRRDSLLPRITTLEVPYYMISGARTRYPLLSRIFKKRYIDLVLETSYGSIALRGVPQESNLPALVEKLSHRPGVGFAKYGERTGVSLVGKGLEVSGIFNPSLAGTELAELRRPPESFSERRRAGSSMSSLAGSGKESAERGESPARAKTASPPRRRVRNRIERLL</sequence>
<dbReference type="EMBL" id="CP062310">
    <property type="protein sequence ID" value="QOJ78728.1"/>
    <property type="molecule type" value="Genomic_DNA"/>
</dbReference>
<dbReference type="AlphaFoldDB" id="A0A7L9FFY7"/>
<keyword evidence="2" id="KW-1133">Transmembrane helix</keyword>
<feature type="transmembrane region" description="Helical" evidence="2">
    <location>
        <begin position="21"/>
        <end position="47"/>
    </location>
</feature>
<evidence type="ECO:0000313" key="3">
    <source>
        <dbReference type="EMBL" id="QOJ78728.1"/>
    </source>
</evidence>
<feature type="compositionally biased region" description="Low complexity" evidence="1">
    <location>
        <begin position="243"/>
        <end position="253"/>
    </location>
</feature>
<protein>
    <submittedName>
        <fullName evidence="3">Uncharacterized protein</fullName>
    </submittedName>
</protein>
<feature type="transmembrane region" description="Helical" evidence="2">
    <location>
        <begin position="59"/>
        <end position="77"/>
    </location>
</feature>
<keyword evidence="2" id="KW-0472">Membrane</keyword>
<reference evidence="3 4" key="1">
    <citation type="submission" date="2020-10" db="EMBL/GenBank/DDBJ databases">
        <title>Thermofilum lucidum 3507LT sp. nov. a novel member of Thermofilaceae family isolated from Chile hot spring, and proposal of description order Thermofilales.</title>
        <authorList>
            <person name="Zayulina K.S."/>
            <person name="Elcheninov A.G."/>
            <person name="Toshchakov S.V."/>
            <person name="Kublanov I.V."/>
        </authorList>
    </citation>
    <scope>NUCLEOTIDE SEQUENCE [LARGE SCALE GENOMIC DNA]</scope>
    <source>
        <strain evidence="3 4">3507LT</strain>
    </source>
</reference>
<dbReference type="InParanoid" id="A0A7L9FFY7"/>
<proteinExistence type="predicted"/>
<keyword evidence="4" id="KW-1185">Reference proteome</keyword>
<evidence type="ECO:0000256" key="2">
    <source>
        <dbReference type="SAM" id="Phobius"/>
    </source>
</evidence>
<dbReference type="RefSeq" id="WP_192818700.1">
    <property type="nucleotide sequence ID" value="NZ_CP062310.1"/>
</dbReference>
<feature type="compositionally biased region" description="Basic and acidic residues" evidence="1">
    <location>
        <begin position="228"/>
        <end position="241"/>
    </location>
</feature>
<keyword evidence="2" id="KW-0812">Transmembrane</keyword>
<evidence type="ECO:0000256" key="1">
    <source>
        <dbReference type="SAM" id="MobiDB-lite"/>
    </source>
</evidence>